<gene>
    <name evidence="1" type="ORF">dnl_25190</name>
</gene>
<dbReference type="KEGG" id="dli:dnl_25190"/>
<dbReference type="AlphaFoldDB" id="A0A975B7H2"/>
<name>A0A975B7H2_9BACT</name>
<dbReference type="EMBL" id="CP061799">
    <property type="protein sequence ID" value="QTA80223.1"/>
    <property type="molecule type" value="Genomic_DNA"/>
</dbReference>
<protein>
    <submittedName>
        <fullName evidence="1">Uncharacterized protein</fullName>
    </submittedName>
</protein>
<sequence length="38" mass="4583">MNRLALGSPISHKVFQKEIKLIWNKLLYRLRTNLKQKC</sequence>
<reference evidence="1" key="1">
    <citation type="journal article" date="2021" name="Microb. Physiol.">
        <title>Proteogenomic Insights into the Physiology of Marine, Sulfate-Reducing, Filamentous Desulfonema limicola and Desulfonema magnum.</title>
        <authorList>
            <person name="Schnaars V."/>
            <person name="Wohlbrand L."/>
            <person name="Scheve S."/>
            <person name="Hinrichs C."/>
            <person name="Reinhardt R."/>
            <person name="Rabus R."/>
        </authorList>
    </citation>
    <scope>NUCLEOTIDE SEQUENCE</scope>
    <source>
        <strain evidence="1">5ac10</strain>
    </source>
</reference>
<dbReference type="Proteomes" id="UP000663720">
    <property type="component" value="Chromosome"/>
</dbReference>
<organism evidence="1 2">
    <name type="scientific">Desulfonema limicola</name>
    <dbReference type="NCBI Taxonomy" id="45656"/>
    <lineage>
        <taxon>Bacteria</taxon>
        <taxon>Pseudomonadati</taxon>
        <taxon>Thermodesulfobacteriota</taxon>
        <taxon>Desulfobacteria</taxon>
        <taxon>Desulfobacterales</taxon>
        <taxon>Desulfococcaceae</taxon>
        <taxon>Desulfonema</taxon>
    </lineage>
</organism>
<evidence type="ECO:0000313" key="1">
    <source>
        <dbReference type="EMBL" id="QTA80223.1"/>
    </source>
</evidence>
<evidence type="ECO:0000313" key="2">
    <source>
        <dbReference type="Proteomes" id="UP000663720"/>
    </source>
</evidence>
<proteinExistence type="predicted"/>
<keyword evidence="2" id="KW-1185">Reference proteome</keyword>
<accession>A0A975B7H2</accession>